<keyword evidence="11" id="KW-0460">Magnesium</keyword>
<dbReference type="NCBIfam" id="NF006830">
    <property type="entry name" value="PRK09355.1"/>
    <property type="match status" value="1"/>
</dbReference>
<dbReference type="InterPro" id="IPR034291">
    <property type="entry name" value="TMP_synthase"/>
</dbReference>
<dbReference type="InterPro" id="IPR029056">
    <property type="entry name" value="Ribokinase-like"/>
</dbReference>
<comment type="function">
    <text evidence="3">Condenses 4-methyl-5-(beta-hydroxyethyl)thiazole monophosphate (THZ-P) and 2-methyl-4-amino-5-hydroxymethyl pyrimidine pyrophosphate (HMP-PP) to form thiamine monophosphate (TMP).</text>
</comment>
<name>A0A1Y2D1R5_9FUNG</name>
<dbReference type="SUPFAM" id="SSF51391">
    <property type="entry name" value="Thiamin phosphate synthase"/>
    <property type="match status" value="1"/>
</dbReference>
<dbReference type="InterPro" id="IPR013785">
    <property type="entry name" value="Aldolase_TIM"/>
</dbReference>
<comment type="caution">
    <text evidence="19">The sequence shown here is derived from an EMBL/GenBank/DDBJ whole genome shotgun (WGS) entry which is preliminary data.</text>
</comment>
<dbReference type="InterPro" id="IPR000417">
    <property type="entry name" value="Hyethyz_kinase"/>
</dbReference>
<evidence type="ECO:0000256" key="16">
    <source>
        <dbReference type="ARBA" id="ARBA00061146"/>
    </source>
</evidence>
<dbReference type="GO" id="GO:0004417">
    <property type="term" value="F:hydroxyethylthiazole kinase activity"/>
    <property type="evidence" value="ECO:0007669"/>
    <property type="project" value="UniProtKB-EC"/>
</dbReference>
<dbReference type="GO" id="GO:0005737">
    <property type="term" value="C:cytoplasm"/>
    <property type="evidence" value="ECO:0007669"/>
    <property type="project" value="TreeGrafter"/>
</dbReference>
<comment type="cofactor">
    <cofactor evidence="2">
        <name>Mg(2+)</name>
        <dbReference type="ChEBI" id="CHEBI:18420"/>
    </cofactor>
</comment>
<dbReference type="InterPro" id="IPR036206">
    <property type="entry name" value="ThiamineP_synth_sf"/>
</dbReference>
<evidence type="ECO:0000256" key="4">
    <source>
        <dbReference type="ARBA" id="ARBA00004868"/>
    </source>
</evidence>
<keyword evidence="9" id="KW-0418">Kinase</keyword>
<dbReference type="PANTHER" id="PTHR20857:SF23">
    <property type="entry name" value="THIAMINE BIOSYNTHETIC BIFUNCTIONAL ENZYME"/>
    <property type="match status" value="1"/>
</dbReference>
<keyword evidence="12" id="KW-0784">Thiamine biosynthesis</keyword>
<dbReference type="AlphaFoldDB" id="A0A1Y2D1R5"/>
<dbReference type="GO" id="GO:0000287">
    <property type="term" value="F:magnesium ion binding"/>
    <property type="evidence" value="ECO:0007669"/>
    <property type="project" value="InterPro"/>
</dbReference>
<evidence type="ECO:0000256" key="3">
    <source>
        <dbReference type="ARBA" id="ARBA00003814"/>
    </source>
</evidence>
<dbReference type="InterPro" id="IPR022998">
    <property type="entry name" value="ThiamineP_synth_TenI"/>
</dbReference>
<evidence type="ECO:0000313" key="20">
    <source>
        <dbReference type="Proteomes" id="UP000193642"/>
    </source>
</evidence>
<comment type="catalytic activity">
    <reaction evidence="13">
        <text>4-methyl-5-(2-phosphooxyethyl)-thiazole + 4-amino-2-methyl-5-(diphosphooxymethyl)pyrimidine + H(+) = thiamine phosphate + diphosphate</text>
        <dbReference type="Rhea" id="RHEA:22328"/>
        <dbReference type="ChEBI" id="CHEBI:15378"/>
        <dbReference type="ChEBI" id="CHEBI:33019"/>
        <dbReference type="ChEBI" id="CHEBI:37575"/>
        <dbReference type="ChEBI" id="CHEBI:57841"/>
        <dbReference type="ChEBI" id="CHEBI:58296"/>
        <dbReference type="EC" id="2.5.1.3"/>
    </reaction>
</comment>
<dbReference type="PRINTS" id="PR01099">
    <property type="entry name" value="HYETHTZKNASE"/>
</dbReference>
<dbReference type="GO" id="GO:0009229">
    <property type="term" value="P:thiamine diphosphate biosynthetic process"/>
    <property type="evidence" value="ECO:0007669"/>
    <property type="project" value="UniProtKB-UniPathway"/>
</dbReference>
<dbReference type="HAMAP" id="MF_00097">
    <property type="entry name" value="TMP_synthase"/>
    <property type="match status" value="1"/>
</dbReference>
<comment type="similarity">
    <text evidence="16">In the C-terminal section; belongs to the Thz kinase family.</text>
</comment>
<dbReference type="CDD" id="cd01170">
    <property type="entry name" value="THZ_kinase"/>
    <property type="match status" value="1"/>
</dbReference>
<keyword evidence="20" id="KW-1185">Reference proteome</keyword>
<dbReference type="Gene3D" id="3.20.20.70">
    <property type="entry name" value="Aldolase class I"/>
    <property type="match status" value="1"/>
</dbReference>
<comment type="catalytic activity">
    <reaction evidence="1">
        <text>5-(2-hydroxyethyl)-4-methylthiazole + ATP = 4-methyl-5-(2-phosphooxyethyl)-thiazole + ADP + H(+)</text>
        <dbReference type="Rhea" id="RHEA:24212"/>
        <dbReference type="ChEBI" id="CHEBI:15378"/>
        <dbReference type="ChEBI" id="CHEBI:17957"/>
        <dbReference type="ChEBI" id="CHEBI:30616"/>
        <dbReference type="ChEBI" id="CHEBI:58296"/>
        <dbReference type="ChEBI" id="CHEBI:456216"/>
        <dbReference type="EC" id="2.7.1.50"/>
    </reaction>
</comment>
<dbReference type="FunFam" id="3.20.20.70:FF:000104">
    <property type="entry name" value="Thiamine biosynthetic bifunctional enzyme"/>
    <property type="match status" value="1"/>
</dbReference>
<evidence type="ECO:0000256" key="8">
    <source>
        <dbReference type="ARBA" id="ARBA00022741"/>
    </source>
</evidence>
<dbReference type="UniPathway" id="UPA00060">
    <property type="reaction ID" value="UER00139"/>
</dbReference>
<dbReference type="CDD" id="cd00564">
    <property type="entry name" value="TMP_TenI"/>
    <property type="match status" value="1"/>
</dbReference>
<dbReference type="EMBL" id="MCGO01000002">
    <property type="protein sequence ID" value="ORY53147.1"/>
    <property type="molecule type" value="Genomic_DNA"/>
</dbReference>
<dbReference type="Pfam" id="PF02110">
    <property type="entry name" value="HK"/>
    <property type="match status" value="1"/>
</dbReference>
<protein>
    <submittedName>
        <fullName evidence="19">TMP-TENI-domain-containing protein</fullName>
    </submittedName>
</protein>
<keyword evidence="8" id="KW-0547">Nucleotide-binding</keyword>
<dbReference type="Proteomes" id="UP000193642">
    <property type="component" value="Unassembled WGS sequence"/>
</dbReference>
<reference evidence="19 20" key="1">
    <citation type="submission" date="2016-07" db="EMBL/GenBank/DDBJ databases">
        <title>Pervasive Adenine N6-methylation of Active Genes in Fungi.</title>
        <authorList>
            <consortium name="DOE Joint Genome Institute"/>
            <person name="Mondo S.J."/>
            <person name="Dannebaum R.O."/>
            <person name="Kuo R.C."/>
            <person name="Labutti K."/>
            <person name="Haridas S."/>
            <person name="Kuo A."/>
            <person name="Salamov A."/>
            <person name="Ahrendt S.R."/>
            <person name="Lipzen A."/>
            <person name="Sullivan W."/>
            <person name="Andreopoulos W.B."/>
            <person name="Clum A."/>
            <person name="Lindquist E."/>
            <person name="Daum C."/>
            <person name="Ramamoorthy G.K."/>
            <person name="Gryganskyi A."/>
            <person name="Culley D."/>
            <person name="Magnuson J.K."/>
            <person name="James T.Y."/>
            <person name="O'Malley M.A."/>
            <person name="Stajich J.E."/>
            <person name="Spatafora J.W."/>
            <person name="Visel A."/>
            <person name="Grigoriev I.V."/>
        </authorList>
    </citation>
    <scope>NUCLEOTIDE SEQUENCE [LARGE SCALE GENOMIC DNA]</scope>
    <source>
        <strain evidence="19 20">JEL800</strain>
    </source>
</reference>
<evidence type="ECO:0000256" key="17">
    <source>
        <dbReference type="ARBA" id="ARBA00061283"/>
    </source>
</evidence>
<evidence type="ECO:0000256" key="12">
    <source>
        <dbReference type="ARBA" id="ARBA00022977"/>
    </source>
</evidence>
<comment type="pathway">
    <text evidence="4">Cofactor biosynthesis; thiamine diphosphate biosynthesis; 4-methyl-5-(2-phosphoethyl)-thiazole from 5-(2-hydroxyethyl)-4-methylthiazole: step 1/1.</text>
</comment>
<evidence type="ECO:0000256" key="10">
    <source>
        <dbReference type="ARBA" id="ARBA00022840"/>
    </source>
</evidence>
<gene>
    <name evidence="19" type="ORF">BCR33DRAFT_779478</name>
</gene>
<evidence type="ECO:0000256" key="5">
    <source>
        <dbReference type="ARBA" id="ARBA00005165"/>
    </source>
</evidence>
<feature type="domain" description="Thiamine phosphate synthase/TenI" evidence="18">
    <location>
        <begin position="8"/>
        <end position="202"/>
    </location>
</feature>
<dbReference type="NCBIfam" id="TIGR00693">
    <property type="entry name" value="thiE"/>
    <property type="match status" value="1"/>
</dbReference>
<accession>A0A1Y2D1R5</accession>
<dbReference type="HAMAP" id="MF_00228">
    <property type="entry name" value="Thz_kinase"/>
    <property type="match status" value="1"/>
</dbReference>
<comment type="pathway">
    <text evidence="5">Cofactor biosynthesis; thiamine diphosphate biosynthesis; thiamine phosphate from 4-amino-2-methyl-5-diphosphomethylpyrimidine and 4-methyl-5-(2-phosphoethyl)-thiazole: step 1/1.</text>
</comment>
<keyword evidence="10" id="KW-0067">ATP-binding</keyword>
<sequence>MPNVDVSLYLVTDSSVLPEGKTLAQSVREAIQGGATIVQLREKKLIAKDFLARAREIHAVCKEFNVPFIINDRIDIALACGAEGVHIGQEDIPLADARKLLGPGKIIGITTKTVEQALQAVEGGADYIAPGVVFPTTTKDNAIYLGPSGVGQVVAAVRAVNTKIPIVTIGGINADNVAGMLQDVERESGGFRLSGVAVVSAIMKHSNTEEVTASLKGKLDGLLNTHTAKDELIERVVAALERVRIKKPFVHSITNAIVQEMTANIILHIGGSPIMAHSVEEVHEVGQHIDALILNMGTLDTFRIASFHKAATKANERNTPIVLDPIGCGFTTFRRNAVAELLAAHKIAIIKGNAGEIGYLYGTLEASSRGADSVGELNDPATVARQVAKQYGTVVCITGVKDYISDGETVLCCENGNSHLGLLTGTGCSATALIGCFAGAAEGDYLIAAASGVVAMGIAAEMAVDLKNASGDNVVLGPASFRTALFDSIYRLDSAIIRDRARLYVKSLTA</sequence>
<proteinExistence type="inferred from homology"/>
<evidence type="ECO:0000256" key="11">
    <source>
        <dbReference type="ARBA" id="ARBA00022842"/>
    </source>
</evidence>
<dbReference type="SUPFAM" id="SSF53613">
    <property type="entry name" value="Ribokinase-like"/>
    <property type="match status" value="1"/>
</dbReference>
<dbReference type="GO" id="GO:0005524">
    <property type="term" value="F:ATP binding"/>
    <property type="evidence" value="ECO:0007669"/>
    <property type="project" value="UniProtKB-KW"/>
</dbReference>
<dbReference type="GO" id="GO:0004789">
    <property type="term" value="F:thiamine-phosphate diphosphorylase activity"/>
    <property type="evidence" value="ECO:0007669"/>
    <property type="project" value="UniProtKB-EC"/>
</dbReference>
<organism evidence="19 20">
    <name type="scientific">Rhizoclosmatium globosum</name>
    <dbReference type="NCBI Taxonomy" id="329046"/>
    <lineage>
        <taxon>Eukaryota</taxon>
        <taxon>Fungi</taxon>
        <taxon>Fungi incertae sedis</taxon>
        <taxon>Chytridiomycota</taxon>
        <taxon>Chytridiomycota incertae sedis</taxon>
        <taxon>Chytridiomycetes</taxon>
        <taxon>Chytridiales</taxon>
        <taxon>Chytriomycetaceae</taxon>
        <taxon>Rhizoclosmatium</taxon>
    </lineage>
</organism>
<comment type="similarity">
    <text evidence="17">In the N-terminal section; belongs to the thiamine-phosphate synthase family.</text>
</comment>
<evidence type="ECO:0000256" key="14">
    <source>
        <dbReference type="ARBA" id="ARBA00047851"/>
    </source>
</evidence>
<evidence type="ECO:0000256" key="6">
    <source>
        <dbReference type="ARBA" id="ARBA00022679"/>
    </source>
</evidence>
<dbReference type="GO" id="GO:0009228">
    <property type="term" value="P:thiamine biosynthetic process"/>
    <property type="evidence" value="ECO:0007669"/>
    <property type="project" value="UniProtKB-KW"/>
</dbReference>
<dbReference type="STRING" id="329046.A0A1Y2D1R5"/>
<dbReference type="OrthoDB" id="4994at2759"/>
<comment type="catalytic activity">
    <reaction evidence="14">
        <text>2-(2-carboxy-4-methylthiazol-5-yl)ethyl phosphate + 4-amino-2-methyl-5-(diphosphooxymethyl)pyrimidine + 2 H(+) = thiamine phosphate + CO2 + diphosphate</text>
        <dbReference type="Rhea" id="RHEA:47848"/>
        <dbReference type="ChEBI" id="CHEBI:15378"/>
        <dbReference type="ChEBI" id="CHEBI:16526"/>
        <dbReference type="ChEBI" id="CHEBI:33019"/>
        <dbReference type="ChEBI" id="CHEBI:37575"/>
        <dbReference type="ChEBI" id="CHEBI:57841"/>
        <dbReference type="ChEBI" id="CHEBI:62890"/>
        <dbReference type="EC" id="2.5.1.3"/>
    </reaction>
</comment>
<evidence type="ECO:0000313" key="19">
    <source>
        <dbReference type="EMBL" id="ORY53147.1"/>
    </source>
</evidence>
<evidence type="ECO:0000256" key="13">
    <source>
        <dbReference type="ARBA" id="ARBA00047334"/>
    </source>
</evidence>
<dbReference type="Pfam" id="PF02581">
    <property type="entry name" value="TMP-TENI"/>
    <property type="match status" value="1"/>
</dbReference>
<evidence type="ECO:0000256" key="1">
    <source>
        <dbReference type="ARBA" id="ARBA00001771"/>
    </source>
</evidence>
<keyword evidence="7" id="KW-0479">Metal-binding</keyword>
<evidence type="ECO:0000256" key="15">
    <source>
        <dbReference type="ARBA" id="ARBA00047883"/>
    </source>
</evidence>
<evidence type="ECO:0000256" key="2">
    <source>
        <dbReference type="ARBA" id="ARBA00001946"/>
    </source>
</evidence>
<evidence type="ECO:0000256" key="9">
    <source>
        <dbReference type="ARBA" id="ARBA00022777"/>
    </source>
</evidence>
<comment type="catalytic activity">
    <reaction evidence="15">
        <text>2-[(2R,5Z)-2-carboxy-4-methylthiazol-5(2H)-ylidene]ethyl phosphate + 4-amino-2-methyl-5-(diphosphooxymethyl)pyrimidine + 2 H(+) = thiamine phosphate + CO2 + diphosphate</text>
        <dbReference type="Rhea" id="RHEA:47844"/>
        <dbReference type="ChEBI" id="CHEBI:15378"/>
        <dbReference type="ChEBI" id="CHEBI:16526"/>
        <dbReference type="ChEBI" id="CHEBI:33019"/>
        <dbReference type="ChEBI" id="CHEBI:37575"/>
        <dbReference type="ChEBI" id="CHEBI:57841"/>
        <dbReference type="ChEBI" id="CHEBI:62899"/>
        <dbReference type="EC" id="2.5.1.3"/>
    </reaction>
</comment>
<dbReference type="Gene3D" id="3.40.1190.20">
    <property type="match status" value="1"/>
</dbReference>
<evidence type="ECO:0000259" key="18">
    <source>
        <dbReference type="Pfam" id="PF02581"/>
    </source>
</evidence>
<dbReference type="PANTHER" id="PTHR20857">
    <property type="entry name" value="THIAMINE-PHOSPHATE PYROPHOSPHORYLASE"/>
    <property type="match status" value="1"/>
</dbReference>
<evidence type="ECO:0000256" key="7">
    <source>
        <dbReference type="ARBA" id="ARBA00022723"/>
    </source>
</evidence>
<keyword evidence="6" id="KW-0808">Transferase</keyword>